<keyword evidence="1" id="KW-1133">Transmembrane helix</keyword>
<dbReference type="EMBL" id="CP000254">
    <property type="protein sequence ID" value="ABD40073.1"/>
    <property type="molecule type" value="Genomic_DNA"/>
</dbReference>
<feature type="transmembrane region" description="Helical" evidence="1">
    <location>
        <begin position="15"/>
        <end position="37"/>
    </location>
</feature>
<dbReference type="EnsemblBacteria" id="ABD40073">
    <property type="protein sequence ID" value="ABD40073"/>
    <property type="gene ID" value="Mhun_0302"/>
</dbReference>
<dbReference type="InParanoid" id="Q2FQU7"/>
<protein>
    <submittedName>
        <fullName evidence="2">Uncharacterized protein</fullName>
    </submittedName>
</protein>
<dbReference type="HOGENOM" id="CLU_2565758_0_0_2"/>
<gene>
    <name evidence="2" type="ordered locus">Mhun_0302</name>
</gene>
<reference evidence="3" key="1">
    <citation type="journal article" date="2016" name="Stand. Genomic Sci.">
        <title>Complete genome sequence of Methanospirillum hungatei type strain JF1.</title>
        <authorList>
            <person name="Gunsalus R.P."/>
            <person name="Cook L.E."/>
            <person name="Crable B."/>
            <person name="Rohlin L."/>
            <person name="McDonald E."/>
            <person name="Mouttaki H."/>
            <person name="Sieber J.R."/>
            <person name="Poweleit N."/>
            <person name="Zhou H."/>
            <person name="Lapidus A.L."/>
            <person name="Daligault H.E."/>
            <person name="Land M."/>
            <person name="Gilna P."/>
            <person name="Ivanova N."/>
            <person name="Kyrpides N."/>
            <person name="Culley D.E."/>
            <person name="McInerney M.J."/>
        </authorList>
    </citation>
    <scope>NUCLEOTIDE SEQUENCE [LARGE SCALE GENOMIC DNA]</scope>
    <source>
        <strain evidence="3">ATCC 27890 / DSM 864 / NBRC 100397 / JF-1</strain>
    </source>
</reference>
<proteinExistence type="predicted"/>
<evidence type="ECO:0000256" key="1">
    <source>
        <dbReference type="SAM" id="Phobius"/>
    </source>
</evidence>
<keyword evidence="1" id="KW-0472">Membrane</keyword>
<organism evidence="2 3">
    <name type="scientific">Methanospirillum hungatei JF-1 (strain ATCC 27890 / DSM 864 / NBRC 100397 / JF-1)</name>
    <dbReference type="NCBI Taxonomy" id="323259"/>
    <lineage>
        <taxon>Archaea</taxon>
        <taxon>Methanobacteriati</taxon>
        <taxon>Methanobacteriota</taxon>
        <taxon>Stenosarchaea group</taxon>
        <taxon>Methanomicrobia</taxon>
        <taxon>Methanomicrobiales</taxon>
        <taxon>Methanospirillaceae</taxon>
        <taxon>Methanospirillum</taxon>
    </lineage>
</organism>
<sequence length="81" mass="9913">MFDGDESMESRERMIIDMAIILFPGVCFVSFFNRFYLCNFNNLFFFFNEVKNCIRTRDMETIYYRRILKFQFFSIAPGKRI</sequence>
<evidence type="ECO:0000313" key="3">
    <source>
        <dbReference type="Proteomes" id="UP000001941"/>
    </source>
</evidence>
<name>Q2FQU7_METHJ</name>
<dbReference type="Proteomes" id="UP000001941">
    <property type="component" value="Chromosome"/>
</dbReference>
<evidence type="ECO:0000313" key="2">
    <source>
        <dbReference type="EMBL" id="ABD40073.1"/>
    </source>
</evidence>
<accession>Q2FQU7</accession>
<dbReference type="KEGG" id="mhu:Mhun_0302"/>
<keyword evidence="3" id="KW-1185">Reference proteome</keyword>
<keyword evidence="1" id="KW-0812">Transmembrane</keyword>
<dbReference type="AlphaFoldDB" id="Q2FQU7"/>